<keyword evidence="6" id="KW-1185">Reference proteome</keyword>
<accession>A0A3M0FVS4</accession>
<dbReference type="InterPro" id="IPR026444">
    <property type="entry name" value="Secre_tail"/>
</dbReference>
<evidence type="ECO:0000256" key="1">
    <source>
        <dbReference type="ARBA" id="ARBA00022729"/>
    </source>
</evidence>
<evidence type="ECO:0000256" key="3">
    <source>
        <dbReference type="SAM" id="SignalP"/>
    </source>
</evidence>
<organism evidence="5 6">
    <name type="scientific">Dokdonia sinensis</name>
    <dbReference type="NCBI Taxonomy" id="2479847"/>
    <lineage>
        <taxon>Bacteria</taxon>
        <taxon>Pseudomonadati</taxon>
        <taxon>Bacteroidota</taxon>
        <taxon>Flavobacteriia</taxon>
        <taxon>Flavobacteriales</taxon>
        <taxon>Flavobacteriaceae</taxon>
        <taxon>Dokdonia</taxon>
    </lineage>
</organism>
<gene>
    <name evidence="5" type="ORF">EAX61_13365</name>
</gene>
<protein>
    <submittedName>
        <fullName evidence="5">HYR domain-containing protein</fullName>
    </submittedName>
</protein>
<dbReference type="InterPro" id="IPR043555">
    <property type="entry name" value="SRPX-like"/>
</dbReference>
<dbReference type="OrthoDB" id="9805017at2"/>
<dbReference type="Pfam" id="PF02494">
    <property type="entry name" value="HYR"/>
    <property type="match status" value="3"/>
</dbReference>
<evidence type="ECO:0000313" key="6">
    <source>
        <dbReference type="Proteomes" id="UP000281985"/>
    </source>
</evidence>
<dbReference type="InterPro" id="IPR003410">
    <property type="entry name" value="HYR_dom"/>
</dbReference>
<dbReference type="EMBL" id="REFV01000014">
    <property type="protein sequence ID" value="RMB56781.1"/>
    <property type="molecule type" value="Genomic_DNA"/>
</dbReference>
<dbReference type="PANTHER" id="PTHR46343:SF2">
    <property type="entry name" value="SUSHI_VON WILLEBRAND FACTOR TYPE A_EGF_PENTRAXIN DOMAIN-CONTAINING 1"/>
    <property type="match status" value="1"/>
</dbReference>
<feature type="domain" description="HYR" evidence="4">
    <location>
        <begin position="178"/>
        <end position="263"/>
    </location>
</feature>
<feature type="signal peptide" evidence="3">
    <location>
        <begin position="1"/>
        <end position="18"/>
    </location>
</feature>
<dbReference type="AlphaFoldDB" id="A0A3M0FVS4"/>
<comment type="caution">
    <text evidence="5">The sequence shown here is derived from an EMBL/GenBank/DDBJ whole genome shotgun (WGS) entry which is preliminary data.</text>
</comment>
<feature type="chain" id="PRO_5018145919" evidence="3">
    <location>
        <begin position="19"/>
        <end position="779"/>
    </location>
</feature>
<dbReference type="NCBIfam" id="TIGR04183">
    <property type="entry name" value="Por_Secre_tail"/>
    <property type="match status" value="1"/>
</dbReference>
<dbReference type="PANTHER" id="PTHR46343">
    <property type="entry name" value="HYR DOMAIN-CONTAINING PROTEIN"/>
    <property type="match status" value="1"/>
</dbReference>
<evidence type="ECO:0000259" key="4">
    <source>
        <dbReference type="PROSITE" id="PS50825"/>
    </source>
</evidence>
<dbReference type="Pfam" id="PF18962">
    <property type="entry name" value="Por_Secre_tail"/>
    <property type="match status" value="1"/>
</dbReference>
<dbReference type="PROSITE" id="PS50825">
    <property type="entry name" value="HYR"/>
    <property type="match status" value="2"/>
</dbReference>
<sequence>MKKITLLLSLLCTAVLSAQSVFINEIHYDNAGVDAGEFVEIAGPAGTDLSTYDIVLYNGSNGTEYNTVDLSGSLDDEGAGFGAQSFAISGIQNGGPDGIALLNGATVVQFISYEGDFMATNGPAMGMMSTDIGVSEPSNTPIGQSLQLTGTGSVYTDFTWNAPAAESPGSINAGQTFVAPIIACDITCPGNITATADPMATTAIVTYADPTLSGDCTMAGFTQTAGLPSGSNFPLGTTTNTFEATDANDGTVVTCSFSVTVNESTAPTAECMDIDLELDDMGMATITPEDVSPIALINGYELDQDGTFAPMDISGTGNNVALGDDQLSGALPVGFSFSFFGNDYTDFYISSNGFITFDPATGQGCCSGRVIPSADGRDDIIALAWEDLNPPSGGTIRYETLGTAPNRMLVVEFFEVNHFGTPNPVTAQAILYEGSNKIELHTTTLNTGSGLHTQGIENADGTQAVAVEGRVAVDFSLTNDFVSFTPLTITATPDTFDCSTTGDQMVTVTVTGDDGQSASCVSTVNVIPNVDFTGCPVDIFVATGNTTNCGVVVDYTTPTGTSVCGTPTITQTAGPASGSTFPVGETLVEFTADVNGSTAVCSFVVTVIDSAFPELDCPGDLIVSGDDNGNYEIEDYTAATDNCTAAGNIVTTQEPAAGTVVTEGSTTTVTVTATDEAGNTTNCTFDILVDSTLSVSDQVFSNAISLYPNPTSNVVTLENSSAAIINKIEVVDVNGRVLSSSNTEVSRETQIDFSSYATGVYFVQIIAGNTSTVKRIVKQ</sequence>
<dbReference type="Proteomes" id="UP000281985">
    <property type="component" value="Unassembled WGS sequence"/>
</dbReference>
<proteinExistence type="predicted"/>
<evidence type="ECO:0000256" key="2">
    <source>
        <dbReference type="ARBA" id="ARBA00022737"/>
    </source>
</evidence>
<name>A0A3M0FVS4_9FLAO</name>
<evidence type="ECO:0000313" key="5">
    <source>
        <dbReference type="EMBL" id="RMB56781.1"/>
    </source>
</evidence>
<feature type="domain" description="HYR" evidence="4">
    <location>
        <begin position="608"/>
        <end position="691"/>
    </location>
</feature>
<dbReference type="RefSeq" id="WP_121918201.1">
    <property type="nucleotide sequence ID" value="NZ_REFV01000014.1"/>
</dbReference>
<keyword evidence="2" id="KW-0677">Repeat</keyword>
<reference evidence="5 6" key="1">
    <citation type="submission" date="2018-10" db="EMBL/GenBank/DDBJ databases">
        <title>Dokdonia luteus sp. nov., isolated from sea water.</title>
        <authorList>
            <person name="Zhou L.Y."/>
            <person name="Du Z.J."/>
        </authorList>
    </citation>
    <scope>NUCLEOTIDE SEQUENCE [LARGE SCALE GENOMIC DNA]</scope>
    <source>
        <strain evidence="5 6">SH27</strain>
    </source>
</reference>
<keyword evidence="1 3" id="KW-0732">Signal</keyword>